<dbReference type="PIRSF" id="PIRSF000521">
    <property type="entry name" value="Transaminase_4ab_Lys_Orn"/>
    <property type="match status" value="1"/>
</dbReference>
<dbReference type="InterPro" id="IPR005814">
    <property type="entry name" value="Aminotrans_3"/>
</dbReference>
<dbReference type="Gene3D" id="3.40.640.10">
    <property type="entry name" value="Type I PLP-dependent aspartate aminotransferase-like (Major domain)"/>
    <property type="match status" value="1"/>
</dbReference>
<sequence>MLPNVAFDAADLAAKDRAHLIHPWVDLGLTKDADPLIVSAAEGAYVYNVHGQKMLDGIGGMWCVNAGYGRGEIADAMAEQARRMAYFSPFGMIGNPPAIEFAARLTQYTPGDLKHVFFTTGGSTAVDSALRFVHFFNNFHGRKQKKHIITREYAYHGSTYLTASVSGKPADRGNMDLETGFIHHIAPPNPYRRPEGMSIEAFCDAKVKDLEDKILELGPDKVAAFIAEPLLASGGVIVPPPGYQRRTWEICRKYDVLYISDEVVTGFGRLGHIFASKEVFDIEPDIITSAKGLTSGYIPLGAMIVSDRLYSTLTDKAGRGQVFANGYTYSAHPVSCAAGMANLDIFEREDICGHVRKTGPYFHQRLTELADIDMVGDVRGSHFMVCVECTSDKKNKTVPPAEWNVGKRIFEKCQEKGLLARPMGHLVVMSPPLIINRAQIDTSVDILRQGIIEVMDDLKREGLWK</sequence>
<name>A0ABU5E4J1_9PROT</name>
<reference evidence="5 6" key="1">
    <citation type="journal article" date="2013" name="Antonie Van Leeuwenhoek">
        <title>Dongia rigui sp. nov., isolated from freshwater of a large wetland in Korea.</title>
        <authorList>
            <person name="Baik K.S."/>
            <person name="Hwang Y.M."/>
            <person name="Choi J.S."/>
            <person name="Kwon J."/>
            <person name="Seong C.N."/>
        </authorList>
    </citation>
    <scope>NUCLEOTIDE SEQUENCE [LARGE SCALE GENOMIC DNA]</scope>
    <source>
        <strain evidence="5 6">04SU4-P</strain>
    </source>
</reference>
<comment type="similarity">
    <text evidence="2 4">Belongs to the class-III pyridoxal-phosphate-dependent aminotransferase family.</text>
</comment>
<dbReference type="NCBIfam" id="NF005447">
    <property type="entry name" value="PRK07036.1"/>
    <property type="match status" value="1"/>
</dbReference>
<dbReference type="GO" id="GO:0008483">
    <property type="term" value="F:transaminase activity"/>
    <property type="evidence" value="ECO:0007669"/>
    <property type="project" value="UniProtKB-KW"/>
</dbReference>
<evidence type="ECO:0000256" key="2">
    <source>
        <dbReference type="ARBA" id="ARBA00008954"/>
    </source>
</evidence>
<dbReference type="RefSeq" id="WP_320502746.1">
    <property type="nucleotide sequence ID" value="NZ_JAXCLX010000004.1"/>
</dbReference>
<dbReference type="Proteomes" id="UP001271769">
    <property type="component" value="Unassembled WGS sequence"/>
</dbReference>
<dbReference type="InterPro" id="IPR049704">
    <property type="entry name" value="Aminotrans_3_PPA_site"/>
</dbReference>
<evidence type="ECO:0000256" key="3">
    <source>
        <dbReference type="ARBA" id="ARBA00022898"/>
    </source>
</evidence>
<dbReference type="CDD" id="cd00610">
    <property type="entry name" value="OAT_like"/>
    <property type="match status" value="1"/>
</dbReference>
<comment type="cofactor">
    <cofactor evidence="1">
        <name>pyridoxal 5'-phosphate</name>
        <dbReference type="ChEBI" id="CHEBI:597326"/>
    </cofactor>
</comment>
<keyword evidence="5" id="KW-0808">Transferase</keyword>
<dbReference type="Gene3D" id="3.90.1150.10">
    <property type="entry name" value="Aspartate Aminotransferase, domain 1"/>
    <property type="match status" value="1"/>
</dbReference>
<evidence type="ECO:0000313" key="6">
    <source>
        <dbReference type="Proteomes" id="UP001271769"/>
    </source>
</evidence>
<evidence type="ECO:0000256" key="4">
    <source>
        <dbReference type="RuleBase" id="RU003560"/>
    </source>
</evidence>
<keyword evidence="6" id="KW-1185">Reference proteome</keyword>
<organism evidence="5 6">
    <name type="scientific">Dongia rigui</name>
    <dbReference type="NCBI Taxonomy" id="940149"/>
    <lineage>
        <taxon>Bacteria</taxon>
        <taxon>Pseudomonadati</taxon>
        <taxon>Pseudomonadota</taxon>
        <taxon>Alphaproteobacteria</taxon>
        <taxon>Rhodospirillales</taxon>
        <taxon>Dongiaceae</taxon>
        <taxon>Dongia</taxon>
    </lineage>
</organism>
<keyword evidence="5" id="KW-0032">Aminotransferase</keyword>
<dbReference type="PROSITE" id="PS00600">
    <property type="entry name" value="AA_TRANSFER_CLASS_3"/>
    <property type="match status" value="1"/>
</dbReference>
<protein>
    <submittedName>
        <fullName evidence="5">Aminotransferase</fullName>
    </submittedName>
</protein>
<dbReference type="PANTHER" id="PTHR43094">
    <property type="entry name" value="AMINOTRANSFERASE"/>
    <property type="match status" value="1"/>
</dbReference>
<dbReference type="EMBL" id="JAXCLX010000004">
    <property type="protein sequence ID" value="MDY0874277.1"/>
    <property type="molecule type" value="Genomic_DNA"/>
</dbReference>
<proteinExistence type="inferred from homology"/>
<dbReference type="InterPro" id="IPR015421">
    <property type="entry name" value="PyrdxlP-dep_Trfase_major"/>
</dbReference>
<dbReference type="PANTHER" id="PTHR43094:SF1">
    <property type="entry name" value="AMINOTRANSFERASE CLASS-III"/>
    <property type="match status" value="1"/>
</dbReference>
<comment type="caution">
    <text evidence="5">The sequence shown here is derived from an EMBL/GenBank/DDBJ whole genome shotgun (WGS) entry which is preliminary data.</text>
</comment>
<dbReference type="InterPro" id="IPR015424">
    <property type="entry name" value="PyrdxlP-dep_Trfase"/>
</dbReference>
<keyword evidence="3 4" id="KW-0663">Pyridoxal phosphate</keyword>
<dbReference type="SUPFAM" id="SSF53383">
    <property type="entry name" value="PLP-dependent transferases"/>
    <property type="match status" value="1"/>
</dbReference>
<accession>A0ABU5E4J1</accession>
<dbReference type="Pfam" id="PF00202">
    <property type="entry name" value="Aminotran_3"/>
    <property type="match status" value="1"/>
</dbReference>
<evidence type="ECO:0000313" key="5">
    <source>
        <dbReference type="EMBL" id="MDY0874277.1"/>
    </source>
</evidence>
<gene>
    <name evidence="5" type="ORF">SMD31_20225</name>
</gene>
<evidence type="ECO:0000256" key="1">
    <source>
        <dbReference type="ARBA" id="ARBA00001933"/>
    </source>
</evidence>
<dbReference type="InterPro" id="IPR015422">
    <property type="entry name" value="PyrdxlP-dep_Trfase_small"/>
</dbReference>